<evidence type="ECO:0000256" key="4">
    <source>
        <dbReference type="ARBA" id="ARBA00023004"/>
    </source>
</evidence>
<keyword evidence="4 5" id="KW-0408">Iron</keyword>
<dbReference type="PROSITE" id="PS00086">
    <property type="entry name" value="CYTOCHROME_P450"/>
    <property type="match status" value="1"/>
</dbReference>
<keyword evidence="3 6" id="KW-0560">Oxidoreductase</keyword>
<evidence type="ECO:0000256" key="2">
    <source>
        <dbReference type="ARBA" id="ARBA00022723"/>
    </source>
</evidence>
<dbReference type="AlphaFoldDB" id="A0A8H4IL65"/>
<evidence type="ECO:0000313" key="8">
    <source>
        <dbReference type="EMBL" id="KAF4303231.1"/>
    </source>
</evidence>
<dbReference type="InterPro" id="IPR050364">
    <property type="entry name" value="Cytochrome_P450_fung"/>
</dbReference>
<dbReference type="OrthoDB" id="1103324at2759"/>
<dbReference type="InterPro" id="IPR002401">
    <property type="entry name" value="Cyt_P450_E_grp-I"/>
</dbReference>
<dbReference type="GO" id="GO:0004497">
    <property type="term" value="F:monooxygenase activity"/>
    <property type="evidence" value="ECO:0007669"/>
    <property type="project" value="UniProtKB-KW"/>
</dbReference>
<dbReference type="PRINTS" id="PR00463">
    <property type="entry name" value="EP450I"/>
</dbReference>
<gene>
    <name evidence="8" type="ORF">GTA08_BOTSDO08614</name>
</gene>
<dbReference type="InterPro" id="IPR036396">
    <property type="entry name" value="Cyt_P450_sf"/>
</dbReference>
<dbReference type="EMBL" id="WWBZ02000062">
    <property type="protein sequence ID" value="KAF4303231.1"/>
    <property type="molecule type" value="Genomic_DNA"/>
</dbReference>
<dbReference type="Proteomes" id="UP000572817">
    <property type="component" value="Unassembled WGS sequence"/>
</dbReference>
<keyword evidence="7" id="KW-0472">Membrane</keyword>
<dbReference type="SUPFAM" id="SSF48264">
    <property type="entry name" value="Cytochrome P450"/>
    <property type="match status" value="1"/>
</dbReference>
<keyword evidence="2 5" id="KW-0479">Metal-binding</keyword>
<proteinExistence type="inferred from homology"/>
<accession>A0A8H4IL65</accession>
<dbReference type="Pfam" id="PF00067">
    <property type="entry name" value="p450"/>
    <property type="match status" value="1"/>
</dbReference>
<dbReference type="GO" id="GO:0016705">
    <property type="term" value="F:oxidoreductase activity, acting on paired donors, with incorporation or reduction of molecular oxygen"/>
    <property type="evidence" value="ECO:0007669"/>
    <property type="project" value="InterPro"/>
</dbReference>
<organism evidence="8 9">
    <name type="scientific">Botryosphaeria dothidea</name>
    <dbReference type="NCBI Taxonomy" id="55169"/>
    <lineage>
        <taxon>Eukaryota</taxon>
        <taxon>Fungi</taxon>
        <taxon>Dikarya</taxon>
        <taxon>Ascomycota</taxon>
        <taxon>Pezizomycotina</taxon>
        <taxon>Dothideomycetes</taxon>
        <taxon>Dothideomycetes incertae sedis</taxon>
        <taxon>Botryosphaeriales</taxon>
        <taxon>Botryosphaeriaceae</taxon>
        <taxon>Botryosphaeria</taxon>
    </lineage>
</organism>
<feature type="binding site" description="axial binding residue" evidence="5">
    <location>
        <position position="450"/>
    </location>
    <ligand>
        <name>heme</name>
        <dbReference type="ChEBI" id="CHEBI:30413"/>
    </ligand>
    <ligandPart>
        <name>Fe</name>
        <dbReference type="ChEBI" id="CHEBI:18248"/>
    </ligandPart>
</feature>
<comment type="caution">
    <text evidence="8">The sequence shown here is derived from an EMBL/GenBank/DDBJ whole genome shotgun (WGS) entry which is preliminary data.</text>
</comment>
<dbReference type="PANTHER" id="PTHR46300">
    <property type="entry name" value="P450, PUTATIVE (EUROFUNG)-RELATED-RELATED"/>
    <property type="match status" value="1"/>
</dbReference>
<dbReference type="CDD" id="cd11065">
    <property type="entry name" value="CYP64-like"/>
    <property type="match status" value="1"/>
</dbReference>
<dbReference type="InterPro" id="IPR001128">
    <property type="entry name" value="Cyt_P450"/>
</dbReference>
<dbReference type="GO" id="GO:0005506">
    <property type="term" value="F:iron ion binding"/>
    <property type="evidence" value="ECO:0007669"/>
    <property type="project" value="InterPro"/>
</dbReference>
<dbReference type="Gene3D" id="1.10.630.10">
    <property type="entry name" value="Cytochrome P450"/>
    <property type="match status" value="1"/>
</dbReference>
<feature type="transmembrane region" description="Helical" evidence="7">
    <location>
        <begin position="12"/>
        <end position="32"/>
    </location>
</feature>
<keyword evidence="5 6" id="KW-0349">Heme</keyword>
<evidence type="ECO:0000256" key="6">
    <source>
        <dbReference type="RuleBase" id="RU000461"/>
    </source>
</evidence>
<dbReference type="GO" id="GO:0020037">
    <property type="term" value="F:heme binding"/>
    <property type="evidence" value="ECO:0007669"/>
    <property type="project" value="InterPro"/>
</dbReference>
<evidence type="ECO:0000313" key="9">
    <source>
        <dbReference type="Proteomes" id="UP000572817"/>
    </source>
</evidence>
<evidence type="ECO:0000256" key="7">
    <source>
        <dbReference type="SAM" id="Phobius"/>
    </source>
</evidence>
<dbReference type="PANTHER" id="PTHR46300:SF12">
    <property type="entry name" value="P450, PUTATIVE (EUROFUNG)-RELATED"/>
    <property type="match status" value="1"/>
</dbReference>
<keyword evidence="9" id="KW-1185">Reference proteome</keyword>
<evidence type="ECO:0008006" key="10">
    <source>
        <dbReference type="Google" id="ProtNLM"/>
    </source>
</evidence>
<keyword evidence="7" id="KW-1133">Transmembrane helix</keyword>
<protein>
    <recommendedName>
        <fullName evidence="10">Cytochrome p450 protein</fullName>
    </recommendedName>
</protein>
<evidence type="ECO:0000256" key="5">
    <source>
        <dbReference type="PIRSR" id="PIRSR602401-1"/>
    </source>
</evidence>
<evidence type="ECO:0000256" key="3">
    <source>
        <dbReference type="ARBA" id="ARBA00023002"/>
    </source>
</evidence>
<name>A0A8H4IL65_9PEZI</name>
<dbReference type="InterPro" id="IPR017972">
    <property type="entry name" value="Cyt_P450_CS"/>
</dbReference>
<comment type="similarity">
    <text evidence="1 6">Belongs to the cytochrome P450 family.</text>
</comment>
<evidence type="ECO:0000256" key="1">
    <source>
        <dbReference type="ARBA" id="ARBA00010617"/>
    </source>
</evidence>
<sequence>MDGPRSIFFDSLSHSGILIAFVALAALGSIFINKSVGNGVRSKKYHYPPGPRGWPIVGNAFQIDSSAPGLTFKDLGEKHGDIFSIFMGRSRWVVLNSSELVKELLDRRGRFYISRPPFPVTQDILSGGNRIVLMEHGERWRNLRKVMHQLLMAKHADEFKPYQDIESRKLLWDYCIAPEKFYVHGARFANSVIFSVVFGRRTSMRESSVQELFSTIDDFIATQLSPSASLIDSFPTLARLLPKPLQWYRPHAERVFRKTVRVYEAFFDDLEKRVATGLDLRCFAREMNKIADKYGFDRYQRYYCAGTIIEAGSDTTRNQINIVIAAAAKFPGWVKKAQDEIDSVCGYAERLPTFEDWERLPYVKAVIKESLRWRPNMTAAGTPRVLIQDDAIGPYRFEKGTIFTYNHFGLSHNEALYQDNTVFRPERYLDDEVDDMLKGHLGFGLGRRVCPGWHVGSRNMFIAFARLLYCFKFEEDPNTPIDDCHVDPMAHESAPFKIRISPRSSKHGELITRDCKEAGLAVE</sequence>
<comment type="cofactor">
    <cofactor evidence="5">
        <name>heme</name>
        <dbReference type="ChEBI" id="CHEBI:30413"/>
    </cofactor>
</comment>
<keyword evidence="7" id="KW-0812">Transmembrane</keyword>
<reference evidence="8" key="1">
    <citation type="submission" date="2020-04" db="EMBL/GenBank/DDBJ databases">
        <title>Genome Assembly and Annotation of Botryosphaeria dothidea sdau 11-99, a Latent Pathogen of Apple Fruit Ring Rot in China.</title>
        <authorList>
            <person name="Yu C."/>
            <person name="Diao Y."/>
            <person name="Lu Q."/>
            <person name="Zhao J."/>
            <person name="Cui S."/>
            <person name="Peng C."/>
            <person name="He B."/>
            <person name="Liu H."/>
        </authorList>
    </citation>
    <scope>NUCLEOTIDE SEQUENCE [LARGE SCALE GENOMIC DNA]</scope>
    <source>
        <strain evidence="8">Sdau11-99</strain>
    </source>
</reference>
<keyword evidence="6" id="KW-0503">Monooxygenase</keyword>